<dbReference type="GO" id="GO:0005524">
    <property type="term" value="F:ATP binding"/>
    <property type="evidence" value="ECO:0007669"/>
    <property type="project" value="UniProtKB-KW"/>
</dbReference>
<keyword evidence="3" id="KW-0813">Transport</keyword>
<dbReference type="PROSITE" id="PS00211">
    <property type="entry name" value="ABC_TRANSPORTER_1"/>
    <property type="match status" value="1"/>
</dbReference>
<dbReference type="InterPro" id="IPR003439">
    <property type="entry name" value="ABC_transporter-like_ATP-bd"/>
</dbReference>
<evidence type="ECO:0000313" key="10">
    <source>
        <dbReference type="EMBL" id="MEL4305988.1"/>
    </source>
</evidence>
<keyword evidence="6 10" id="KW-0067">ATP-binding</keyword>
<evidence type="ECO:0000256" key="3">
    <source>
        <dbReference type="ARBA" id="ARBA00022448"/>
    </source>
</evidence>
<feature type="domain" description="ABC transporter" evidence="9">
    <location>
        <begin position="3"/>
        <end position="237"/>
    </location>
</feature>
<dbReference type="SUPFAM" id="SSF52540">
    <property type="entry name" value="P-loop containing nucleoside triphosphate hydrolases"/>
    <property type="match status" value="1"/>
</dbReference>
<evidence type="ECO:0000256" key="7">
    <source>
        <dbReference type="ARBA" id="ARBA00023136"/>
    </source>
</evidence>
<comment type="function">
    <text evidence="8">Probably part of an ABC transporter complex. Responsible for energy coupling to the transport system.</text>
</comment>
<dbReference type="PANTHER" id="PTHR43553">
    <property type="entry name" value="HEAVY METAL TRANSPORTER"/>
    <property type="match status" value="1"/>
</dbReference>
<comment type="caution">
    <text evidence="10">The sequence shown here is derived from an EMBL/GenBank/DDBJ whole genome shotgun (WGS) entry which is preliminary data.</text>
</comment>
<dbReference type="PANTHER" id="PTHR43553:SF24">
    <property type="entry name" value="ENERGY-COUPLING FACTOR TRANSPORTER ATP-BINDING PROTEIN ECFA1"/>
    <property type="match status" value="1"/>
</dbReference>
<dbReference type="Pfam" id="PF00005">
    <property type="entry name" value="ABC_tran"/>
    <property type="match status" value="1"/>
</dbReference>
<keyword evidence="4" id="KW-1003">Cell membrane</keyword>
<keyword evidence="11" id="KW-1185">Reference proteome</keyword>
<dbReference type="InterPro" id="IPR027417">
    <property type="entry name" value="P-loop_NTPase"/>
</dbReference>
<dbReference type="CDD" id="cd03225">
    <property type="entry name" value="ABC_cobalt_CbiO_domain1"/>
    <property type="match status" value="1"/>
</dbReference>
<reference evidence="10 11" key="1">
    <citation type="submission" date="2024-04" db="EMBL/GenBank/DDBJ databases">
        <title>Methanococcoides sp. LMO-2.</title>
        <authorList>
            <person name="Liang L."/>
        </authorList>
    </citation>
    <scope>NUCLEOTIDE SEQUENCE [LARGE SCALE GENOMIC DNA]</scope>
    <source>
        <strain evidence="10 11">LMO-2</strain>
    </source>
</reference>
<evidence type="ECO:0000256" key="6">
    <source>
        <dbReference type="ARBA" id="ARBA00022840"/>
    </source>
</evidence>
<dbReference type="Proteomes" id="UP001396646">
    <property type="component" value="Unassembled WGS sequence"/>
</dbReference>
<evidence type="ECO:0000256" key="5">
    <source>
        <dbReference type="ARBA" id="ARBA00022741"/>
    </source>
</evidence>
<evidence type="ECO:0000256" key="2">
    <source>
        <dbReference type="ARBA" id="ARBA00005417"/>
    </source>
</evidence>
<comment type="similarity">
    <text evidence="2">Belongs to the ABC transporter superfamily.</text>
</comment>
<dbReference type="InterPro" id="IPR015856">
    <property type="entry name" value="ABC_transpr_CbiO/EcfA_su"/>
</dbReference>
<evidence type="ECO:0000256" key="8">
    <source>
        <dbReference type="ARBA" id="ARBA00025157"/>
    </source>
</evidence>
<evidence type="ECO:0000256" key="4">
    <source>
        <dbReference type="ARBA" id="ARBA00022475"/>
    </source>
</evidence>
<keyword evidence="7" id="KW-0472">Membrane</keyword>
<accession>A0ABU9KUE5</accession>
<dbReference type="InterPro" id="IPR017871">
    <property type="entry name" value="ABC_transporter-like_CS"/>
</dbReference>
<name>A0ABU9KUE5_9EURY</name>
<comment type="subcellular location">
    <subcellularLocation>
        <location evidence="1">Cell membrane</location>
        <topology evidence="1">Peripheral membrane protein</topology>
    </subcellularLocation>
</comment>
<dbReference type="PROSITE" id="PS50893">
    <property type="entry name" value="ABC_TRANSPORTER_2"/>
    <property type="match status" value="1"/>
</dbReference>
<dbReference type="SMART" id="SM00382">
    <property type="entry name" value="AAA"/>
    <property type="match status" value="1"/>
</dbReference>
<dbReference type="Gene3D" id="3.40.50.300">
    <property type="entry name" value="P-loop containing nucleotide triphosphate hydrolases"/>
    <property type="match status" value="1"/>
</dbReference>
<gene>
    <name evidence="10" type="ORF">WOA13_09165</name>
</gene>
<organism evidence="10 11">
    <name type="scientific">Methanococcoides cohabitans</name>
    <dbReference type="NCBI Taxonomy" id="3136559"/>
    <lineage>
        <taxon>Archaea</taxon>
        <taxon>Methanobacteriati</taxon>
        <taxon>Methanobacteriota</taxon>
        <taxon>Stenosarchaea group</taxon>
        <taxon>Methanomicrobia</taxon>
        <taxon>Methanosarcinales</taxon>
        <taxon>Methanosarcinaceae</taxon>
        <taxon>Methanococcoides</taxon>
    </lineage>
</organism>
<evidence type="ECO:0000256" key="1">
    <source>
        <dbReference type="ARBA" id="ARBA00004202"/>
    </source>
</evidence>
<sequence length="274" mass="29293">MSIDVKDLSFSYGKGKNATSVLKNISFSIGAGESVGIVGNVGCGKTTLIKHLNGLLLPDSGSVAVDGELSSKKGTCKKVGILFQHPSRQLFCNTVHEDIAYGPKNFGISGDELDVCVREAVREVGLSDSILERSPFSLSGGEMRLVALAGVLSSSPDYLVLDEPTSGLSKSGRSNLFRILNSLKETGVGVVLVSHQIEDVLDVVDRLICLDNGEIAFQGTPSEYLSSMPSPIPQVTEFMRDLKRAGIDVRDDVFSVDDAFGEIHAAWSDKRGEL</sequence>
<evidence type="ECO:0000259" key="9">
    <source>
        <dbReference type="PROSITE" id="PS50893"/>
    </source>
</evidence>
<dbReference type="EMBL" id="JBCAUS010000006">
    <property type="protein sequence ID" value="MEL4305988.1"/>
    <property type="molecule type" value="Genomic_DNA"/>
</dbReference>
<dbReference type="RefSeq" id="WP_342127598.1">
    <property type="nucleotide sequence ID" value="NZ_JBCAUS010000006.1"/>
</dbReference>
<dbReference type="InterPro" id="IPR003593">
    <property type="entry name" value="AAA+_ATPase"/>
</dbReference>
<protein>
    <submittedName>
        <fullName evidence="10">ATP-binding cassette domain-containing protein</fullName>
    </submittedName>
</protein>
<dbReference type="InterPro" id="IPR050095">
    <property type="entry name" value="ECF_ABC_transporter_ATP-bd"/>
</dbReference>
<proteinExistence type="inferred from homology"/>
<evidence type="ECO:0000313" key="11">
    <source>
        <dbReference type="Proteomes" id="UP001396646"/>
    </source>
</evidence>
<keyword evidence="5" id="KW-0547">Nucleotide-binding</keyword>